<dbReference type="AlphaFoldDB" id="A0A7W6FRC8"/>
<protein>
    <recommendedName>
        <fullName evidence="1">EthD domain-containing protein</fullName>
    </recommendedName>
</protein>
<gene>
    <name evidence="2" type="ORF">GGR43_002632</name>
</gene>
<comment type="caution">
    <text evidence="2">The sequence shown here is derived from an EMBL/GenBank/DDBJ whole genome shotgun (WGS) entry which is preliminary data.</text>
</comment>
<dbReference type="RefSeq" id="WP_188072423.1">
    <property type="nucleotide sequence ID" value="NZ_BSPS01000104.1"/>
</dbReference>
<keyword evidence="3" id="KW-1185">Reference proteome</keyword>
<proteinExistence type="predicted"/>
<accession>A0A7W6FRC8</accession>
<name>A0A7W6FRC8_9SPHN</name>
<evidence type="ECO:0000259" key="1">
    <source>
        <dbReference type="Pfam" id="PF07110"/>
    </source>
</evidence>
<dbReference type="SUPFAM" id="SSF54909">
    <property type="entry name" value="Dimeric alpha+beta barrel"/>
    <property type="match status" value="1"/>
</dbReference>
<organism evidence="2 3">
    <name type="scientific">Sphingobium jiangsuense</name>
    <dbReference type="NCBI Taxonomy" id="870476"/>
    <lineage>
        <taxon>Bacteria</taxon>
        <taxon>Pseudomonadati</taxon>
        <taxon>Pseudomonadota</taxon>
        <taxon>Alphaproteobacteria</taxon>
        <taxon>Sphingomonadales</taxon>
        <taxon>Sphingomonadaceae</taxon>
        <taxon>Sphingobium</taxon>
    </lineage>
</organism>
<dbReference type="GO" id="GO:0016491">
    <property type="term" value="F:oxidoreductase activity"/>
    <property type="evidence" value="ECO:0007669"/>
    <property type="project" value="InterPro"/>
</dbReference>
<dbReference type="EMBL" id="JACIDT010000009">
    <property type="protein sequence ID" value="MBB3926909.1"/>
    <property type="molecule type" value="Genomic_DNA"/>
</dbReference>
<sequence length="237" mass="26205">MEKLVYALWAPEGESRADFGVRLVAQLPAALKAAGARGIRLNVRDAAVDAAAGLVQHWQAPQQDAVAQFWLPSANAHFRGPVDALFTDLGGRFAAWLVAESTILPNRDHPPRRGERTWGWSQASFLSFRPDLPWDEAVAHWHGHHTKVAIETQRNFEYVQNIVVRALTPDAPDYDAFVEECFPAGAMTDPHVFFDAVGDEAKFAANLGRMMESCTAFLDMGRIDIIPTSQFDFACLG</sequence>
<dbReference type="Proteomes" id="UP000571950">
    <property type="component" value="Unassembled WGS sequence"/>
</dbReference>
<dbReference type="InterPro" id="IPR009799">
    <property type="entry name" value="EthD_dom"/>
</dbReference>
<feature type="domain" description="EthD" evidence="1">
    <location>
        <begin position="129"/>
        <end position="204"/>
    </location>
</feature>
<dbReference type="Pfam" id="PF07110">
    <property type="entry name" value="EthD"/>
    <property type="match status" value="1"/>
</dbReference>
<evidence type="ECO:0000313" key="3">
    <source>
        <dbReference type="Proteomes" id="UP000571950"/>
    </source>
</evidence>
<reference evidence="2 3" key="1">
    <citation type="submission" date="2020-08" db="EMBL/GenBank/DDBJ databases">
        <title>Genomic Encyclopedia of Type Strains, Phase IV (KMG-IV): sequencing the most valuable type-strain genomes for metagenomic binning, comparative biology and taxonomic classification.</title>
        <authorList>
            <person name="Goeker M."/>
        </authorList>
    </citation>
    <scope>NUCLEOTIDE SEQUENCE [LARGE SCALE GENOMIC DNA]</scope>
    <source>
        <strain evidence="2 3">DSM 26189</strain>
    </source>
</reference>
<evidence type="ECO:0000313" key="2">
    <source>
        <dbReference type="EMBL" id="MBB3926909.1"/>
    </source>
</evidence>
<dbReference type="InterPro" id="IPR011008">
    <property type="entry name" value="Dimeric_a/b-barrel"/>
</dbReference>